<reference evidence="2" key="2">
    <citation type="journal article" date="2018" name="BMC Genomics">
        <title>Genomic insights into host adaptation between the wheat stripe rust pathogen (Puccinia striiformis f. sp. tritici) and the barley stripe rust pathogen (Puccinia striiformis f. sp. hordei).</title>
        <authorList>
            <person name="Xia C."/>
            <person name="Wang M."/>
            <person name="Yin C."/>
            <person name="Cornejo O.E."/>
            <person name="Hulbert S.H."/>
            <person name="Chen X."/>
        </authorList>
    </citation>
    <scope>NUCLEOTIDE SEQUENCE [LARGE SCALE GENOMIC DNA]</scope>
    <source>
        <strain evidence="2">93TX-2</strain>
    </source>
</reference>
<dbReference type="VEuPathDB" id="FungiDB:PSHT_12193"/>
<reference evidence="1 2" key="1">
    <citation type="submission" date="2017-12" db="EMBL/GenBank/DDBJ databases">
        <title>Gene loss provides genomic basis for host adaptation in cereal stripe rust fungi.</title>
        <authorList>
            <person name="Xia C."/>
        </authorList>
    </citation>
    <scope>NUCLEOTIDE SEQUENCE [LARGE SCALE GENOMIC DNA]</scope>
    <source>
        <strain evidence="1 2">93TX-2</strain>
    </source>
</reference>
<evidence type="ECO:0000313" key="1">
    <source>
        <dbReference type="EMBL" id="POW02171.1"/>
    </source>
</evidence>
<protein>
    <submittedName>
        <fullName evidence="1">Uncharacterized protein</fullName>
    </submittedName>
</protein>
<dbReference type="EMBL" id="PKSM01000219">
    <property type="protein sequence ID" value="POW02171.1"/>
    <property type="molecule type" value="Genomic_DNA"/>
</dbReference>
<dbReference type="PANTHER" id="PTHR33069">
    <property type="entry name" value="CHROMOSOME 7, WHOLE GENOME SHOTGUN SEQUENCE-RELATED"/>
    <property type="match status" value="1"/>
</dbReference>
<gene>
    <name evidence="1" type="ORF">PSHT_12193</name>
</gene>
<dbReference type="AlphaFoldDB" id="A0A2S4UY47"/>
<proteinExistence type="predicted"/>
<sequence length="327" mass="37956">MVAPTMNDTVPSKACFSRYSNSDGRLEQRHKEQLKEATSRLRGRLDMCAGWELPAWVTASPDHRATGVSSDIPYRFAQVVLPGLKENLDTLSFVLYSPDMSRDTILWCEEVLQSLKTILDPVEQTDLLIHEDQKNKIPKRQPRVHHRDITQLDTWSVQRLVSQVKELYETEILQMMEYCDRARQLFLRATVPVIKLNRIYLHKLSRSTNNRPFIFGTSMQMEANVLGDLFDHTHANVAGIVDFLVELQHSQFGSATTTILLAADRMEWSYLPGYWDLLLERHDHNVNREEIHNAHQWFILWSEQLSLATENIRSVTKFLNLETMLPL</sequence>
<accession>A0A2S4UY47</accession>
<dbReference type="Proteomes" id="UP000238274">
    <property type="component" value="Unassembled WGS sequence"/>
</dbReference>
<name>A0A2S4UY47_9BASI</name>
<reference evidence="2" key="3">
    <citation type="journal article" date="2018" name="Mol. Plant Microbe Interact.">
        <title>Genome sequence resources for the wheat stripe rust pathogen (Puccinia striiformis f. sp. tritici) and the barley stripe rust pathogen (Puccinia striiformis f. sp. hordei).</title>
        <authorList>
            <person name="Xia C."/>
            <person name="Wang M."/>
            <person name="Yin C."/>
            <person name="Cornejo O.E."/>
            <person name="Hulbert S.H."/>
            <person name="Chen X."/>
        </authorList>
    </citation>
    <scope>NUCLEOTIDE SEQUENCE [LARGE SCALE GENOMIC DNA]</scope>
    <source>
        <strain evidence="2">93TX-2</strain>
    </source>
</reference>
<feature type="non-terminal residue" evidence="1">
    <location>
        <position position="327"/>
    </location>
</feature>
<keyword evidence="2" id="KW-1185">Reference proteome</keyword>
<organism evidence="1 2">
    <name type="scientific">Puccinia striiformis</name>
    <dbReference type="NCBI Taxonomy" id="27350"/>
    <lineage>
        <taxon>Eukaryota</taxon>
        <taxon>Fungi</taxon>
        <taxon>Dikarya</taxon>
        <taxon>Basidiomycota</taxon>
        <taxon>Pucciniomycotina</taxon>
        <taxon>Pucciniomycetes</taxon>
        <taxon>Pucciniales</taxon>
        <taxon>Pucciniaceae</taxon>
        <taxon>Puccinia</taxon>
    </lineage>
</organism>
<dbReference type="PANTHER" id="PTHR33069:SF3">
    <property type="entry name" value="DYNEIN HEAVY CHAIN TAIL DOMAIN-CONTAINING PROTEIN"/>
    <property type="match status" value="1"/>
</dbReference>
<evidence type="ECO:0000313" key="2">
    <source>
        <dbReference type="Proteomes" id="UP000238274"/>
    </source>
</evidence>
<comment type="caution">
    <text evidence="1">The sequence shown here is derived from an EMBL/GenBank/DDBJ whole genome shotgun (WGS) entry which is preliminary data.</text>
</comment>